<reference evidence="1 2" key="1">
    <citation type="journal article" date="2019" name="Nat. Plants">
        <title>Stout camphor tree genome fills gaps in understanding of flowering plant genome evolution.</title>
        <authorList>
            <person name="Chaw S.M."/>
            <person name="Liu Y.C."/>
            <person name="Wu Y.W."/>
            <person name="Wang H.Y."/>
            <person name="Lin C.I."/>
            <person name="Wu C.S."/>
            <person name="Ke H.M."/>
            <person name="Chang L.Y."/>
            <person name="Hsu C.Y."/>
            <person name="Yang H.T."/>
            <person name="Sudianto E."/>
            <person name="Hsu M.H."/>
            <person name="Wu K.P."/>
            <person name="Wang L.N."/>
            <person name="Leebens-Mack J.H."/>
            <person name="Tsai I.J."/>
        </authorList>
    </citation>
    <scope>NUCLEOTIDE SEQUENCE [LARGE SCALE GENOMIC DNA]</scope>
    <source>
        <strain evidence="2">cv. Chaw 1501</strain>
        <tissue evidence="1">Young leaves</tissue>
    </source>
</reference>
<sequence length="76" mass="8990">MNVKDVTQPFVRELMLMAKMNYLSICLVKEHHSYQQLSYDQLHDAMYLPVNETYSLMRWDQYDLGRIADGGDVRCT</sequence>
<proteinExistence type="predicted"/>
<name>A0A443NI34_9MAGN</name>
<accession>A0A443NI34</accession>
<dbReference type="Proteomes" id="UP000283530">
    <property type="component" value="Unassembled WGS sequence"/>
</dbReference>
<dbReference type="AlphaFoldDB" id="A0A443NI34"/>
<evidence type="ECO:0000313" key="1">
    <source>
        <dbReference type="EMBL" id="RWR78149.1"/>
    </source>
</evidence>
<keyword evidence="2" id="KW-1185">Reference proteome</keyword>
<protein>
    <submittedName>
        <fullName evidence="1">Uncharacterized protein</fullName>
    </submittedName>
</protein>
<gene>
    <name evidence="1" type="ORF">CKAN_00666100</name>
</gene>
<organism evidence="1 2">
    <name type="scientific">Cinnamomum micranthum f. kanehirae</name>
    <dbReference type="NCBI Taxonomy" id="337451"/>
    <lineage>
        <taxon>Eukaryota</taxon>
        <taxon>Viridiplantae</taxon>
        <taxon>Streptophyta</taxon>
        <taxon>Embryophyta</taxon>
        <taxon>Tracheophyta</taxon>
        <taxon>Spermatophyta</taxon>
        <taxon>Magnoliopsida</taxon>
        <taxon>Magnoliidae</taxon>
        <taxon>Laurales</taxon>
        <taxon>Lauraceae</taxon>
        <taxon>Cinnamomum</taxon>
    </lineage>
</organism>
<comment type="caution">
    <text evidence="1">The sequence shown here is derived from an EMBL/GenBank/DDBJ whole genome shotgun (WGS) entry which is preliminary data.</text>
</comment>
<dbReference type="EMBL" id="QPKB01000002">
    <property type="protein sequence ID" value="RWR78149.1"/>
    <property type="molecule type" value="Genomic_DNA"/>
</dbReference>
<evidence type="ECO:0000313" key="2">
    <source>
        <dbReference type="Proteomes" id="UP000283530"/>
    </source>
</evidence>